<comment type="caution">
    <text evidence="1">The sequence shown here is derived from an EMBL/GenBank/DDBJ whole genome shotgun (WGS) entry which is preliminary data.</text>
</comment>
<evidence type="ECO:0000313" key="2">
    <source>
        <dbReference type="Proteomes" id="UP000235392"/>
    </source>
</evidence>
<dbReference type="EMBL" id="PGCI01000102">
    <property type="protein sequence ID" value="PLW40417.1"/>
    <property type="molecule type" value="Genomic_DNA"/>
</dbReference>
<sequence length="115" mass="13377">MSPRPWQPTIKLWPRRLPTGTHLESCARYPELPSWQPPSERQALSLKNLKESILHPFLFVLLLLVSKILLTQHACVKENATITRIQEKRTGWDEGCDQCRRYGPRFPLPEMLTTS</sequence>
<reference evidence="1 2" key="1">
    <citation type="submission" date="2017-11" db="EMBL/GenBank/DDBJ databases">
        <title>De novo assembly and phasing of dikaryotic genomes from two isolates of Puccinia coronata f. sp. avenae, the causal agent of oat crown rust.</title>
        <authorList>
            <person name="Miller M.E."/>
            <person name="Zhang Y."/>
            <person name="Omidvar V."/>
            <person name="Sperschneider J."/>
            <person name="Schwessinger B."/>
            <person name="Raley C."/>
            <person name="Palmer J.M."/>
            <person name="Garnica D."/>
            <person name="Upadhyaya N."/>
            <person name="Rathjen J."/>
            <person name="Taylor J.M."/>
            <person name="Park R.F."/>
            <person name="Dodds P.N."/>
            <person name="Hirsch C.D."/>
            <person name="Kianian S.F."/>
            <person name="Figueroa M."/>
        </authorList>
    </citation>
    <scope>NUCLEOTIDE SEQUENCE [LARGE SCALE GENOMIC DNA]</scope>
    <source>
        <strain evidence="1">12SD80</strain>
    </source>
</reference>
<name>A0A2N5US06_9BASI</name>
<proteinExistence type="predicted"/>
<protein>
    <submittedName>
        <fullName evidence="1">Uncharacterized protein</fullName>
    </submittedName>
</protein>
<evidence type="ECO:0000313" key="1">
    <source>
        <dbReference type="EMBL" id="PLW40417.1"/>
    </source>
</evidence>
<organism evidence="1 2">
    <name type="scientific">Puccinia coronata f. sp. avenae</name>
    <dbReference type="NCBI Taxonomy" id="200324"/>
    <lineage>
        <taxon>Eukaryota</taxon>
        <taxon>Fungi</taxon>
        <taxon>Dikarya</taxon>
        <taxon>Basidiomycota</taxon>
        <taxon>Pucciniomycotina</taxon>
        <taxon>Pucciniomycetes</taxon>
        <taxon>Pucciniales</taxon>
        <taxon>Pucciniaceae</taxon>
        <taxon>Puccinia</taxon>
    </lineage>
</organism>
<dbReference type="AlphaFoldDB" id="A0A2N5US06"/>
<accession>A0A2N5US06</accession>
<dbReference type="Proteomes" id="UP000235392">
    <property type="component" value="Unassembled WGS sequence"/>
</dbReference>
<gene>
    <name evidence="1" type="ORF">PCASD_10403</name>
</gene>